<evidence type="ECO:0008006" key="4">
    <source>
        <dbReference type="Google" id="ProtNLM"/>
    </source>
</evidence>
<proteinExistence type="predicted"/>
<keyword evidence="3" id="KW-1185">Reference proteome</keyword>
<dbReference type="PROSITE" id="PS51257">
    <property type="entry name" value="PROKAR_LIPOPROTEIN"/>
    <property type="match status" value="1"/>
</dbReference>
<protein>
    <recommendedName>
        <fullName evidence="4">Lipoprotein</fullName>
    </recommendedName>
</protein>
<organism evidence="2 3">
    <name type="scientific">Noviluteimonas lactosilytica</name>
    <dbReference type="NCBI Taxonomy" id="2888523"/>
    <lineage>
        <taxon>Bacteria</taxon>
        <taxon>Pseudomonadati</taxon>
        <taxon>Pseudomonadota</taxon>
        <taxon>Gammaproteobacteria</taxon>
        <taxon>Lysobacterales</taxon>
        <taxon>Lysobacteraceae</taxon>
        <taxon>Noviluteimonas</taxon>
    </lineage>
</organism>
<feature type="signal peptide" evidence="1">
    <location>
        <begin position="1"/>
        <end position="19"/>
    </location>
</feature>
<evidence type="ECO:0000256" key="1">
    <source>
        <dbReference type="SAM" id="SignalP"/>
    </source>
</evidence>
<sequence length="148" mass="16252">MKIAARLNAALFASLFAFAGCTVASPPGCGMESVYSTTGPDGKTTELRLDFDALARMPAWTPGNSDPPLSVAKASQLALAWGKHRYRRYDDVRIAEILLTSAGCRQTSPRWYYRVQFRPMMEGNGVLGYDQFVAVLMDGTIVEPTRKP</sequence>
<dbReference type="EMBL" id="JAJGAK010000001">
    <property type="protein sequence ID" value="MCC8361690.1"/>
    <property type="molecule type" value="Genomic_DNA"/>
</dbReference>
<gene>
    <name evidence="2" type="ORF">LK996_01145</name>
</gene>
<dbReference type="RefSeq" id="WP_230525344.1">
    <property type="nucleotide sequence ID" value="NZ_JAJGAK010000001.1"/>
</dbReference>
<dbReference type="Proteomes" id="UP001165293">
    <property type="component" value="Unassembled WGS sequence"/>
</dbReference>
<reference evidence="2" key="1">
    <citation type="submission" date="2021-10" db="EMBL/GenBank/DDBJ databases">
        <authorList>
            <person name="Lyu M."/>
            <person name="Wang X."/>
            <person name="Meng X."/>
            <person name="Xu K."/>
        </authorList>
    </citation>
    <scope>NUCLEOTIDE SEQUENCE</scope>
    <source>
        <strain evidence="2">A6</strain>
    </source>
</reference>
<name>A0ABS8JDS0_9GAMM</name>
<evidence type="ECO:0000313" key="3">
    <source>
        <dbReference type="Proteomes" id="UP001165293"/>
    </source>
</evidence>
<evidence type="ECO:0000313" key="2">
    <source>
        <dbReference type="EMBL" id="MCC8361690.1"/>
    </source>
</evidence>
<comment type="caution">
    <text evidence="2">The sequence shown here is derived from an EMBL/GenBank/DDBJ whole genome shotgun (WGS) entry which is preliminary data.</text>
</comment>
<keyword evidence="1" id="KW-0732">Signal</keyword>
<feature type="chain" id="PRO_5047409764" description="Lipoprotein" evidence="1">
    <location>
        <begin position="20"/>
        <end position="148"/>
    </location>
</feature>
<accession>A0ABS8JDS0</accession>